<evidence type="ECO:0000256" key="2">
    <source>
        <dbReference type="ARBA" id="ARBA00006513"/>
    </source>
</evidence>
<name>A0A5B7JQM9_PORTR</name>
<keyword evidence="5 11" id="KW-0812">Transmembrane</keyword>
<dbReference type="PANTHER" id="PTHR21522:SF61">
    <property type="entry name" value="PROTON CHANNEL OTOPLC"/>
    <property type="match status" value="1"/>
</dbReference>
<dbReference type="GO" id="GO:0015252">
    <property type="term" value="F:proton channel activity"/>
    <property type="evidence" value="ECO:0007669"/>
    <property type="project" value="InterPro"/>
</dbReference>
<evidence type="ECO:0000256" key="7">
    <source>
        <dbReference type="ARBA" id="ARBA00022989"/>
    </source>
</evidence>
<protein>
    <submittedName>
        <fullName evidence="12">Uncharacterized protein</fullName>
    </submittedName>
</protein>
<evidence type="ECO:0000256" key="8">
    <source>
        <dbReference type="ARBA" id="ARBA00023065"/>
    </source>
</evidence>
<organism evidence="12 13">
    <name type="scientific">Portunus trituberculatus</name>
    <name type="common">Swimming crab</name>
    <name type="synonym">Neptunus trituberculatus</name>
    <dbReference type="NCBI Taxonomy" id="210409"/>
    <lineage>
        <taxon>Eukaryota</taxon>
        <taxon>Metazoa</taxon>
        <taxon>Ecdysozoa</taxon>
        <taxon>Arthropoda</taxon>
        <taxon>Crustacea</taxon>
        <taxon>Multicrustacea</taxon>
        <taxon>Malacostraca</taxon>
        <taxon>Eumalacostraca</taxon>
        <taxon>Eucarida</taxon>
        <taxon>Decapoda</taxon>
        <taxon>Pleocyemata</taxon>
        <taxon>Brachyura</taxon>
        <taxon>Eubrachyura</taxon>
        <taxon>Portunoidea</taxon>
        <taxon>Portunidae</taxon>
        <taxon>Portuninae</taxon>
        <taxon>Portunus</taxon>
    </lineage>
</organism>
<keyword evidence="3" id="KW-0813">Transport</keyword>
<gene>
    <name evidence="12" type="ORF">E2C01_092467</name>
</gene>
<evidence type="ECO:0000313" key="13">
    <source>
        <dbReference type="Proteomes" id="UP000324222"/>
    </source>
</evidence>
<dbReference type="PANTHER" id="PTHR21522">
    <property type="entry name" value="PROTON CHANNEL OTOP"/>
    <property type="match status" value="1"/>
</dbReference>
<evidence type="ECO:0000313" key="12">
    <source>
        <dbReference type="EMBL" id="MPC97169.1"/>
    </source>
</evidence>
<evidence type="ECO:0000256" key="11">
    <source>
        <dbReference type="SAM" id="Phobius"/>
    </source>
</evidence>
<dbReference type="GO" id="GO:0005886">
    <property type="term" value="C:plasma membrane"/>
    <property type="evidence" value="ECO:0007669"/>
    <property type="project" value="UniProtKB-SubCell"/>
</dbReference>
<keyword evidence="4" id="KW-1003">Cell membrane</keyword>
<evidence type="ECO:0000256" key="4">
    <source>
        <dbReference type="ARBA" id="ARBA00022475"/>
    </source>
</evidence>
<sequence>MNTHTLTFYFIHYNDGNTALSTVLTYSDSLIACVSALYGKLLVVMGMAFPVAEVISHNIPISFYNGFYLYLYIGSIVFLVYAYLFLLQTINIPTSQLKSKFQTLRESLKPTITVDC</sequence>
<comment type="subcellular location">
    <subcellularLocation>
        <location evidence="1">Cell membrane</location>
        <topology evidence="1">Multi-pass membrane protein</topology>
    </subcellularLocation>
</comment>
<evidence type="ECO:0000256" key="10">
    <source>
        <dbReference type="ARBA" id="ARBA00023303"/>
    </source>
</evidence>
<dbReference type="Proteomes" id="UP000324222">
    <property type="component" value="Unassembled WGS sequence"/>
</dbReference>
<keyword evidence="8" id="KW-0406">Ion transport</keyword>
<feature type="transmembrane region" description="Helical" evidence="11">
    <location>
        <begin position="67"/>
        <end position="86"/>
    </location>
</feature>
<evidence type="ECO:0000256" key="3">
    <source>
        <dbReference type="ARBA" id="ARBA00022448"/>
    </source>
</evidence>
<evidence type="ECO:0000256" key="1">
    <source>
        <dbReference type="ARBA" id="ARBA00004651"/>
    </source>
</evidence>
<proteinExistence type="inferred from homology"/>
<feature type="transmembrane region" description="Helical" evidence="11">
    <location>
        <begin position="29"/>
        <end position="55"/>
    </location>
</feature>
<keyword evidence="13" id="KW-1185">Reference proteome</keyword>
<evidence type="ECO:0000256" key="9">
    <source>
        <dbReference type="ARBA" id="ARBA00023136"/>
    </source>
</evidence>
<dbReference type="OrthoDB" id="6429739at2759"/>
<dbReference type="AlphaFoldDB" id="A0A5B7JQM9"/>
<evidence type="ECO:0000256" key="6">
    <source>
        <dbReference type="ARBA" id="ARBA00022781"/>
    </source>
</evidence>
<keyword evidence="7 11" id="KW-1133">Transmembrane helix</keyword>
<reference evidence="12 13" key="1">
    <citation type="submission" date="2019-05" db="EMBL/GenBank/DDBJ databases">
        <title>Another draft genome of Portunus trituberculatus and its Hox gene families provides insights of decapod evolution.</title>
        <authorList>
            <person name="Jeong J.-H."/>
            <person name="Song I."/>
            <person name="Kim S."/>
            <person name="Choi T."/>
            <person name="Kim D."/>
            <person name="Ryu S."/>
            <person name="Kim W."/>
        </authorList>
    </citation>
    <scope>NUCLEOTIDE SEQUENCE [LARGE SCALE GENOMIC DNA]</scope>
    <source>
        <tissue evidence="12">Muscle</tissue>
    </source>
</reference>
<accession>A0A5B7JQM9</accession>
<keyword evidence="9 11" id="KW-0472">Membrane</keyword>
<evidence type="ECO:0000256" key="5">
    <source>
        <dbReference type="ARBA" id="ARBA00022692"/>
    </source>
</evidence>
<keyword evidence="10" id="KW-0407">Ion channel</keyword>
<keyword evidence="6" id="KW-0375">Hydrogen ion transport</keyword>
<dbReference type="EMBL" id="VSRR010108859">
    <property type="protein sequence ID" value="MPC97169.1"/>
    <property type="molecule type" value="Genomic_DNA"/>
</dbReference>
<comment type="caution">
    <text evidence="12">The sequence shown here is derived from an EMBL/GenBank/DDBJ whole genome shotgun (WGS) entry which is preliminary data.</text>
</comment>
<dbReference type="InterPro" id="IPR004878">
    <property type="entry name" value="Otopetrin"/>
</dbReference>
<comment type="similarity">
    <text evidence="2">Belongs to the otopetrin family.</text>
</comment>